<organism evidence="8 9">
    <name type="scientific">Yersinia intermedia</name>
    <dbReference type="NCBI Taxonomy" id="631"/>
    <lineage>
        <taxon>Bacteria</taxon>
        <taxon>Pseudomonadati</taxon>
        <taxon>Pseudomonadota</taxon>
        <taxon>Gammaproteobacteria</taxon>
        <taxon>Enterobacterales</taxon>
        <taxon>Yersiniaceae</taxon>
        <taxon>Yersinia</taxon>
    </lineage>
</organism>
<dbReference type="GO" id="GO:0004713">
    <property type="term" value="F:protein tyrosine kinase activity"/>
    <property type="evidence" value="ECO:0007669"/>
    <property type="project" value="TreeGrafter"/>
</dbReference>
<gene>
    <name evidence="8" type="ORF">CBW57_11485</name>
</gene>
<dbReference type="Gene3D" id="3.30.1890.10">
    <property type="entry name" value="FepE-like"/>
    <property type="match status" value="1"/>
</dbReference>
<evidence type="ECO:0000313" key="8">
    <source>
        <dbReference type="EMBL" id="OVZ86567.1"/>
    </source>
</evidence>
<evidence type="ECO:0000256" key="3">
    <source>
        <dbReference type="ARBA" id="ARBA00022692"/>
    </source>
</evidence>
<proteinExistence type="predicted"/>
<evidence type="ECO:0000256" key="5">
    <source>
        <dbReference type="ARBA" id="ARBA00023136"/>
    </source>
</evidence>
<dbReference type="InterPro" id="IPR050445">
    <property type="entry name" value="Bact_polysacc_biosynth/exp"/>
</dbReference>
<name>A0A209A1C9_YERIN</name>
<evidence type="ECO:0000313" key="9">
    <source>
        <dbReference type="Proteomes" id="UP000196440"/>
    </source>
</evidence>
<dbReference type="RefSeq" id="WP_050312424.1">
    <property type="nucleotide sequence ID" value="NZ_CBCPKE010000005.1"/>
</dbReference>
<evidence type="ECO:0000256" key="2">
    <source>
        <dbReference type="ARBA" id="ARBA00022475"/>
    </source>
</evidence>
<reference evidence="8 9" key="1">
    <citation type="submission" date="2017-05" db="EMBL/GenBank/DDBJ databases">
        <title>Whole genome sequencing of Yersinia kristensenii.</title>
        <authorList>
            <person name="Campioni F."/>
        </authorList>
    </citation>
    <scope>NUCLEOTIDE SEQUENCE [LARGE SCALE GENOMIC DNA]</scope>
    <source>
        <strain evidence="8 9">CFSAN060536</strain>
    </source>
</reference>
<keyword evidence="4 6" id="KW-1133">Transmembrane helix</keyword>
<keyword evidence="2" id="KW-1003">Cell membrane</keyword>
<comment type="subcellular location">
    <subcellularLocation>
        <location evidence="1">Cell membrane</location>
        <topology evidence="1">Multi-pass membrane protein</topology>
    </subcellularLocation>
</comment>
<dbReference type="Proteomes" id="UP000196440">
    <property type="component" value="Unassembled WGS sequence"/>
</dbReference>
<dbReference type="InterPro" id="IPR003856">
    <property type="entry name" value="LPS_length_determ_N"/>
</dbReference>
<dbReference type="GO" id="GO:0005886">
    <property type="term" value="C:plasma membrane"/>
    <property type="evidence" value="ECO:0007669"/>
    <property type="project" value="UniProtKB-SubCell"/>
</dbReference>
<evidence type="ECO:0000256" key="6">
    <source>
        <dbReference type="SAM" id="Phobius"/>
    </source>
</evidence>
<keyword evidence="3 6" id="KW-0812">Transmembrane</keyword>
<accession>A0A209A1C9</accession>
<dbReference type="Pfam" id="PF02706">
    <property type="entry name" value="Wzz"/>
    <property type="match status" value="1"/>
</dbReference>
<dbReference type="PANTHER" id="PTHR32309:SF13">
    <property type="entry name" value="FERRIC ENTEROBACTIN TRANSPORT PROTEIN FEPE"/>
    <property type="match status" value="1"/>
</dbReference>
<feature type="transmembrane region" description="Helical" evidence="6">
    <location>
        <begin position="42"/>
        <end position="61"/>
    </location>
</feature>
<keyword evidence="5 6" id="KW-0472">Membrane</keyword>
<evidence type="ECO:0000256" key="1">
    <source>
        <dbReference type="ARBA" id="ARBA00004651"/>
    </source>
</evidence>
<evidence type="ECO:0000256" key="4">
    <source>
        <dbReference type="ARBA" id="ARBA00022989"/>
    </source>
</evidence>
<evidence type="ECO:0000259" key="7">
    <source>
        <dbReference type="Pfam" id="PF02706"/>
    </source>
</evidence>
<feature type="domain" description="Polysaccharide chain length determinant N-terminal" evidence="7">
    <location>
        <begin position="25"/>
        <end position="123"/>
    </location>
</feature>
<dbReference type="EMBL" id="NHOI01000013">
    <property type="protein sequence ID" value="OVZ86567.1"/>
    <property type="molecule type" value="Genomic_DNA"/>
</dbReference>
<protein>
    <submittedName>
        <fullName evidence="8">LPS O-antigen length regulator</fullName>
    </submittedName>
</protein>
<comment type="caution">
    <text evidence="8">The sequence shown here is derived from an EMBL/GenBank/DDBJ whole genome shotgun (WGS) entry which is preliminary data.</text>
</comment>
<feature type="transmembrane region" description="Helical" evidence="6">
    <location>
        <begin position="320"/>
        <end position="344"/>
    </location>
</feature>
<dbReference type="SUPFAM" id="SSF160355">
    <property type="entry name" value="Bacterial polysaccharide co-polymerase-like"/>
    <property type="match status" value="1"/>
</dbReference>
<dbReference type="PANTHER" id="PTHR32309">
    <property type="entry name" value="TYROSINE-PROTEIN KINASE"/>
    <property type="match status" value="1"/>
</dbReference>
<sequence length="357" mass="39437">MSDNSTGNEKILSTFKPEGLTSNKDEIDLVVVASIVSKSYKLIMSVTLVFIVIGACIALLTPKNWTSSAIISPTTDSQLQPLEAVAGVLSVLNINLDITSDDILTEFRKYYSSQSILGEYLSNTKNTHLGLMAVAPLIADRSIQNYSDYKNDYVLTFSSSIDSGMKDTLAGYIDYVNGKVIFDINRQINFTIDTAKMAATEEYQLALQQAQNEQKVRIQRLEYAASIAKAAGLQKPANDAFSISANNGNYPISLGYDALNRQLEIEKSITDLTTVNTGLLNKKLYLEKIMGLKPVTVDIPTFNYLQHPSDPIEQGAKKRLLVVLLFGFIGLFGSIGFVLVRHYVRERQNALLNLPKK</sequence>
<dbReference type="AlphaFoldDB" id="A0A209A1C9"/>